<dbReference type="InterPro" id="IPR017452">
    <property type="entry name" value="GPCR_Rhodpsn_7TM"/>
</dbReference>
<dbReference type="GO" id="GO:0009897">
    <property type="term" value="C:external side of plasma membrane"/>
    <property type="evidence" value="ECO:0007669"/>
    <property type="project" value="TreeGrafter"/>
</dbReference>
<evidence type="ECO:0000256" key="6">
    <source>
        <dbReference type="ARBA" id="ARBA00023157"/>
    </source>
</evidence>
<dbReference type="PANTHER" id="PTHR10489">
    <property type="entry name" value="CELL ADHESION MOLECULE"/>
    <property type="match status" value="1"/>
</dbReference>
<keyword evidence="5 11" id="KW-0472">Membrane</keyword>
<organism evidence="13 14">
    <name type="scientific">Crenichthys baileyi</name>
    <name type="common">White River springfish</name>
    <dbReference type="NCBI Taxonomy" id="28760"/>
    <lineage>
        <taxon>Eukaryota</taxon>
        <taxon>Metazoa</taxon>
        <taxon>Chordata</taxon>
        <taxon>Craniata</taxon>
        <taxon>Vertebrata</taxon>
        <taxon>Euteleostomi</taxon>
        <taxon>Actinopterygii</taxon>
        <taxon>Neopterygii</taxon>
        <taxon>Teleostei</taxon>
        <taxon>Neoteleostei</taxon>
        <taxon>Acanthomorphata</taxon>
        <taxon>Ovalentaria</taxon>
        <taxon>Atherinomorphae</taxon>
        <taxon>Cyprinodontiformes</taxon>
        <taxon>Goodeidae</taxon>
        <taxon>Crenichthys</taxon>
    </lineage>
</organism>
<dbReference type="InterPro" id="IPR050119">
    <property type="entry name" value="CCR1-9-like"/>
</dbReference>
<evidence type="ECO:0000256" key="4">
    <source>
        <dbReference type="ARBA" id="ARBA00023040"/>
    </source>
</evidence>
<keyword evidence="6" id="KW-1015">Disulfide bond</keyword>
<sequence>MSRVLDTLSGNFNKIFLPTLYGIKFTLGIVGNRLVVLVVGYQKTVKTTTDKYLLHLSVADLLCVLTLPFGLWTLSRHGTSEVSSAWRCTSVLILALDEYLAAVPAIDRKLLAGRVIYVGAWLPAAILTVPDLVFARVQDVQDISSSGYLFAEDSVESTGSSAIYQRIYLAESGLTWMAVFRFQHFLVGFILPGVVILVCYCRVLQLRGAAGGGDVDLRHRSPGLLPLLPGPHPLCLPGCEVQPNRQEDASDHHHHHRQQRQQQRRLMEPVSDSPVHRVRVFNKGQSMTTPTSTMKGAADGFLKLPVYVGSEEIVFSPDSSGSSDILGPNQPPSPRPTSPYVFLLILFVGSAVSEQERDEVDGWMDVFRAHIYCEKRVASFLINATCDKFLRESCGCDTGRSSPN</sequence>
<dbReference type="GO" id="GO:0007420">
    <property type="term" value="P:brain development"/>
    <property type="evidence" value="ECO:0007669"/>
    <property type="project" value="TreeGrafter"/>
</dbReference>
<evidence type="ECO:0000256" key="10">
    <source>
        <dbReference type="SAM" id="MobiDB-lite"/>
    </source>
</evidence>
<evidence type="ECO:0000256" key="5">
    <source>
        <dbReference type="ARBA" id="ARBA00023136"/>
    </source>
</evidence>
<reference evidence="13 14" key="1">
    <citation type="submission" date="2021-06" db="EMBL/GenBank/DDBJ databases">
        <authorList>
            <person name="Palmer J.M."/>
        </authorList>
    </citation>
    <scope>NUCLEOTIDE SEQUENCE [LARGE SCALE GENOMIC DNA]</scope>
    <source>
        <strain evidence="13 14">MEX-2019</strain>
        <tissue evidence="13">Muscle</tissue>
    </source>
</reference>
<dbReference type="PROSITE" id="PS50262">
    <property type="entry name" value="G_PROTEIN_RECEP_F1_2"/>
    <property type="match status" value="1"/>
</dbReference>
<dbReference type="GO" id="GO:0006955">
    <property type="term" value="P:immune response"/>
    <property type="evidence" value="ECO:0007669"/>
    <property type="project" value="TreeGrafter"/>
</dbReference>
<protein>
    <recommendedName>
        <fullName evidence="12">G-protein coupled receptors family 1 profile domain-containing protein</fullName>
    </recommendedName>
</protein>
<evidence type="ECO:0000313" key="14">
    <source>
        <dbReference type="Proteomes" id="UP001311232"/>
    </source>
</evidence>
<keyword evidence="14" id="KW-1185">Reference proteome</keyword>
<feature type="transmembrane region" description="Helical" evidence="11">
    <location>
        <begin position="182"/>
        <end position="201"/>
    </location>
</feature>
<dbReference type="SUPFAM" id="SSF81321">
    <property type="entry name" value="Family A G protein-coupled receptor-like"/>
    <property type="match status" value="1"/>
</dbReference>
<name>A0AAV9RMP4_9TELE</name>
<comment type="subcellular location">
    <subcellularLocation>
        <location evidence="1">Membrane</location>
    </subcellularLocation>
</comment>
<feature type="transmembrane region" description="Helical" evidence="11">
    <location>
        <begin position="115"/>
        <end position="135"/>
    </location>
</feature>
<evidence type="ECO:0000256" key="11">
    <source>
        <dbReference type="SAM" id="Phobius"/>
    </source>
</evidence>
<dbReference type="Pfam" id="PF00001">
    <property type="entry name" value="7tm_1"/>
    <property type="match status" value="1"/>
</dbReference>
<evidence type="ECO:0000256" key="1">
    <source>
        <dbReference type="ARBA" id="ARBA00004370"/>
    </source>
</evidence>
<evidence type="ECO:0000256" key="8">
    <source>
        <dbReference type="ARBA" id="ARBA00023180"/>
    </source>
</evidence>
<dbReference type="PANTHER" id="PTHR10489:SF594">
    <property type="entry name" value="C-X-C CHEMOKINE RECEPTOR TYPE 4"/>
    <property type="match status" value="1"/>
</dbReference>
<dbReference type="GO" id="GO:0019722">
    <property type="term" value="P:calcium-mediated signaling"/>
    <property type="evidence" value="ECO:0007669"/>
    <property type="project" value="TreeGrafter"/>
</dbReference>
<dbReference type="PRINTS" id="PR00237">
    <property type="entry name" value="GPCRRHODOPSN"/>
</dbReference>
<dbReference type="InterPro" id="IPR000276">
    <property type="entry name" value="GPCR_Rhodpsn"/>
</dbReference>
<proteinExistence type="predicted"/>
<keyword evidence="4" id="KW-0297">G-protein coupled receptor</keyword>
<accession>A0AAV9RMP4</accession>
<evidence type="ECO:0000256" key="3">
    <source>
        <dbReference type="ARBA" id="ARBA00022989"/>
    </source>
</evidence>
<feature type="transmembrane region" description="Helical" evidence="11">
    <location>
        <begin position="20"/>
        <end position="40"/>
    </location>
</feature>
<dbReference type="AlphaFoldDB" id="A0AAV9RMP4"/>
<feature type="region of interest" description="Disordered" evidence="10">
    <location>
        <begin position="242"/>
        <end position="272"/>
    </location>
</feature>
<evidence type="ECO:0000313" key="13">
    <source>
        <dbReference type="EMBL" id="KAK5610243.1"/>
    </source>
</evidence>
<keyword evidence="9" id="KW-0807">Transducer</keyword>
<feature type="domain" description="G-protein coupled receptors family 1 profile" evidence="12">
    <location>
        <begin position="31"/>
        <end position="67"/>
    </location>
</feature>
<evidence type="ECO:0000256" key="2">
    <source>
        <dbReference type="ARBA" id="ARBA00022692"/>
    </source>
</evidence>
<dbReference type="GO" id="GO:0019957">
    <property type="term" value="F:C-C chemokine binding"/>
    <property type="evidence" value="ECO:0007669"/>
    <property type="project" value="TreeGrafter"/>
</dbReference>
<evidence type="ECO:0000259" key="12">
    <source>
        <dbReference type="PROSITE" id="PS50262"/>
    </source>
</evidence>
<dbReference type="InterPro" id="IPR001277">
    <property type="entry name" value="CXCR4/ACKR2"/>
</dbReference>
<dbReference type="PRINTS" id="PR00645">
    <property type="entry name" value="CXCCHMKINER4"/>
</dbReference>
<dbReference type="Proteomes" id="UP001311232">
    <property type="component" value="Unassembled WGS sequence"/>
</dbReference>
<gene>
    <name evidence="13" type="ORF">CRENBAI_008641</name>
</gene>
<dbReference type="GO" id="GO:0016493">
    <property type="term" value="F:C-C chemokine receptor activity"/>
    <property type="evidence" value="ECO:0007669"/>
    <property type="project" value="TreeGrafter"/>
</dbReference>
<dbReference type="EMBL" id="JAHHUM010001616">
    <property type="protein sequence ID" value="KAK5610243.1"/>
    <property type="molecule type" value="Genomic_DNA"/>
</dbReference>
<keyword evidence="2 11" id="KW-0812">Transmembrane</keyword>
<dbReference type="GO" id="GO:0022008">
    <property type="term" value="P:neurogenesis"/>
    <property type="evidence" value="ECO:0007669"/>
    <property type="project" value="TreeGrafter"/>
</dbReference>
<keyword evidence="3 11" id="KW-1133">Transmembrane helix</keyword>
<evidence type="ECO:0000256" key="7">
    <source>
        <dbReference type="ARBA" id="ARBA00023170"/>
    </source>
</evidence>
<dbReference type="Gene3D" id="1.20.1070.10">
    <property type="entry name" value="Rhodopsin 7-helix transmembrane proteins"/>
    <property type="match status" value="1"/>
</dbReference>
<keyword evidence="7" id="KW-0675">Receptor</keyword>
<dbReference type="GO" id="GO:0060326">
    <property type="term" value="P:cell chemotaxis"/>
    <property type="evidence" value="ECO:0007669"/>
    <property type="project" value="TreeGrafter"/>
</dbReference>
<dbReference type="GO" id="GO:0007204">
    <property type="term" value="P:positive regulation of cytosolic calcium ion concentration"/>
    <property type="evidence" value="ECO:0007669"/>
    <property type="project" value="TreeGrafter"/>
</dbReference>
<feature type="compositionally biased region" description="Basic residues" evidence="10">
    <location>
        <begin position="252"/>
        <end position="263"/>
    </location>
</feature>
<keyword evidence="8" id="KW-0325">Glycoprotein</keyword>
<comment type="caution">
    <text evidence="13">The sequence shown here is derived from an EMBL/GenBank/DDBJ whole genome shotgun (WGS) entry which is preliminary data.</text>
</comment>
<evidence type="ECO:0000256" key="9">
    <source>
        <dbReference type="ARBA" id="ARBA00023224"/>
    </source>
</evidence>